<proteinExistence type="predicted"/>
<name>A0A672NXZ6_SINGR</name>
<dbReference type="InParanoid" id="A0A672NXZ6"/>
<reference evidence="1" key="2">
    <citation type="submission" date="2025-09" db="UniProtKB">
        <authorList>
            <consortium name="Ensembl"/>
        </authorList>
    </citation>
    <scope>IDENTIFICATION</scope>
</reference>
<dbReference type="Ensembl" id="ENSSGRT00000058624.1">
    <property type="protein sequence ID" value="ENSSGRP00000054885.1"/>
    <property type="gene ID" value="ENSSGRG00000028824.1"/>
</dbReference>
<organism evidence="1 2">
    <name type="scientific">Sinocyclocheilus grahami</name>
    <name type="common">Dianchi golden-line fish</name>
    <name type="synonym">Barbus grahami</name>
    <dbReference type="NCBI Taxonomy" id="75366"/>
    <lineage>
        <taxon>Eukaryota</taxon>
        <taxon>Metazoa</taxon>
        <taxon>Chordata</taxon>
        <taxon>Craniata</taxon>
        <taxon>Vertebrata</taxon>
        <taxon>Euteleostomi</taxon>
        <taxon>Actinopterygii</taxon>
        <taxon>Neopterygii</taxon>
        <taxon>Teleostei</taxon>
        <taxon>Ostariophysi</taxon>
        <taxon>Cypriniformes</taxon>
        <taxon>Cyprinidae</taxon>
        <taxon>Cyprininae</taxon>
        <taxon>Sinocyclocheilus</taxon>
    </lineage>
</organism>
<evidence type="ECO:0000313" key="2">
    <source>
        <dbReference type="Proteomes" id="UP000472262"/>
    </source>
</evidence>
<evidence type="ECO:0000313" key="1">
    <source>
        <dbReference type="Ensembl" id="ENSSGRP00000054885.1"/>
    </source>
</evidence>
<reference evidence="1" key="1">
    <citation type="submission" date="2025-08" db="UniProtKB">
        <authorList>
            <consortium name="Ensembl"/>
        </authorList>
    </citation>
    <scope>IDENTIFICATION</scope>
</reference>
<sequence>VISSLRDTSGALRFENKYINKIMKEYYQNLYSSECHSIDLISGYNINFSKSEALPLGNFNTESLINFPFKWSKSGLMCQLI</sequence>
<accession>A0A672NXZ6</accession>
<protein>
    <submittedName>
        <fullName evidence="1">Uncharacterized protein</fullName>
    </submittedName>
</protein>
<dbReference type="AlphaFoldDB" id="A0A672NXZ6"/>
<dbReference type="Proteomes" id="UP000472262">
    <property type="component" value="Unassembled WGS sequence"/>
</dbReference>
<keyword evidence="2" id="KW-1185">Reference proteome</keyword>